<dbReference type="GO" id="GO:0000150">
    <property type="term" value="F:DNA strand exchange activity"/>
    <property type="evidence" value="ECO:0007669"/>
    <property type="project" value="TreeGrafter"/>
</dbReference>
<evidence type="ECO:0000256" key="2">
    <source>
        <dbReference type="ARBA" id="ARBA00023172"/>
    </source>
</evidence>
<evidence type="ECO:0000259" key="3">
    <source>
        <dbReference type="Pfam" id="PF13408"/>
    </source>
</evidence>
<dbReference type="InterPro" id="IPR050639">
    <property type="entry name" value="SSR_resolvase"/>
</dbReference>
<organism evidence="4 5">
    <name type="scientific">Prauserella cavernicola</name>
    <dbReference type="NCBI Taxonomy" id="2800127"/>
    <lineage>
        <taxon>Bacteria</taxon>
        <taxon>Bacillati</taxon>
        <taxon>Actinomycetota</taxon>
        <taxon>Actinomycetes</taxon>
        <taxon>Pseudonocardiales</taxon>
        <taxon>Pseudonocardiaceae</taxon>
        <taxon>Prauserella</taxon>
    </lineage>
</organism>
<dbReference type="PANTHER" id="PTHR30461:SF2">
    <property type="entry name" value="SERINE RECOMBINASE PINE-RELATED"/>
    <property type="match status" value="1"/>
</dbReference>
<dbReference type="PANTHER" id="PTHR30461">
    <property type="entry name" value="DNA-INVERTASE FROM LAMBDOID PROPHAGE"/>
    <property type="match status" value="1"/>
</dbReference>
<keyword evidence="2" id="KW-0233">DNA recombination</keyword>
<protein>
    <submittedName>
        <fullName evidence="4">Recombinase zinc beta ribbon domain-containing protein</fullName>
    </submittedName>
</protein>
<dbReference type="Proteomes" id="UP000635245">
    <property type="component" value="Unassembled WGS sequence"/>
</dbReference>
<evidence type="ECO:0000256" key="1">
    <source>
        <dbReference type="ARBA" id="ARBA00023125"/>
    </source>
</evidence>
<dbReference type="InterPro" id="IPR038109">
    <property type="entry name" value="DNA_bind_recomb_sf"/>
</dbReference>
<evidence type="ECO:0000313" key="5">
    <source>
        <dbReference type="Proteomes" id="UP000635245"/>
    </source>
</evidence>
<dbReference type="GO" id="GO:0003677">
    <property type="term" value="F:DNA binding"/>
    <property type="evidence" value="ECO:0007669"/>
    <property type="project" value="UniProtKB-KW"/>
</dbReference>
<dbReference type="Pfam" id="PF13408">
    <property type="entry name" value="Zn_ribbon_recom"/>
    <property type="match status" value="1"/>
</dbReference>
<keyword evidence="1" id="KW-0238">DNA-binding</keyword>
<dbReference type="Gene3D" id="3.90.1750.20">
    <property type="entry name" value="Putative Large Serine Recombinase, Chain B, Domain 2"/>
    <property type="match status" value="1"/>
</dbReference>
<sequence>MVTSRVCPVVASTTKLVWNNKDAWISSTDPVHEPLVDADTFARAQTLLAAHGKGRNTRNRHRVKRTYALRGLLLCGLCQRRMQGQYTREQPYYRCRFPTEYGLANKVIHPRNVYLAERDILPTLDNWLVTLFAPHRLRDTLTALAESQPDPATDPDRLAAEHTIRECDAKLTHYRTALEAGTDPTLVTQWITEIQARRAHAVATTKTTHPPQRLAANDVDTLIQQLRDLRTVIDQANPDDKADVYRKLGLALTYRPGKHEVRAEITLDAHMWGYGLCPRGDLNPHAR</sequence>
<accession>A0A934QZT8</accession>
<dbReference type="RefSeq" id="WP_200324018.1">
    <property type="nucleotide sequence ID" value="NZ_JAENJH010000009.1"/>
</dbReference>
<feature type="domain" description="Recombinase zinc beta ribbon" evidence="3">
    <location>
        <begin position="69"/>
        <end position="103"/>
    </location>
</feature>
<evidence type="ECO:0000313" key="4">
    <source>
        <dbReference type="EMBL" id="MBK1788309.1"/>
    </source>
</evidence>
<dbReference type="EMBL" id="JAENJH010000009">
    <property type="protein sequence ID" value="MBK1788309.1"/>
    <property type="molecule type" value="Genomic_DNA"/>
</dbReference>
<proteinExistence type="predicted"/>
<dbReference type="InterPro" id="IPR025827">
    <property type="entry name" value="Zn_ribbon_recom_dom"/>
</dbReference>
<gene>
    <name evidence="4" type="ORF">JHE00_28600</name>
</gene>
<keyword evidence="5" id="KW-1185">Reference proteome</keyword>
<name>A0A934QZT8_9PSEU</name>
<dbReference type="AlphaFoldDB" id="A0A934QZT8"/>
<comment type="caution">
    <text evidence="4">The sequence shown here is derived from an EMBL/GenBank/DDBJ whole genome shotgun (WGS) entry which is preliminary data.</text>
</comment>
<reference evidence="4" key="1">
    <citation type="submission" date="2020-12" db="EMBL/GenBank/DDBJ databases">
        <title>Prauserella sp. ASG 168, a novel actinomycete isolated from cave rock.</title>
        <authorList>
            <person name="Suriyachadkun C."/>
        </authorList>
    </citation>
    <scope>NUCLEOTIDE SEQUENCE</scope>
    <source>
        <strain evidence="4">ASG 168</strain>
    </source>
</reference>